<dbReference type="FunFam" id="1.20.1270.60:FF:000046">
    <property type="entry name" value="Vacuolar protein sorting-associated protein 17"/>
    <property type="match status" value="1"/>
</dbReference>
<proteinExistence type="inferred from homology"/>
<dbReference type="Pfam" id="PF09325">
    <property type="entry name" value="Vps5"/>
    <property type="match status" value="1"/>
</dbReference>
<evidence type="ECO:0000256" key="6">
    <source>
        <dbReference type="PIRSR" id="PIRSR602401-1"/>
    </source>
</evidence>
<evidence type="ECO:0000256" key="3">
    <source>
        <dbReference type="ARBA" id="ARBA00023054"/>
    </source>
</evidence>
<dbReference type="GO" id="GO:0030905">
    <property type="term" value="C:retromer, tubulation complex"/>
    <property type="evidence" value="ECO:0007669"/>
    <property type="project" value="TreeGrafter"/>
</dbReference>
<evidence type="ECO:0000256" key="4">
    <source>
        <dbReference type="ARBA" id="ARBA00060860"/>
    </source>
</evidence>
<feature type="region of interest" description="Disordered" evidence="7">
    <location>
        <begin position="1"/>
        <end position="153"/>
    </location>
</feature>
<evidence type="ECO:0000256" key="2">
    <source>
        <dbReference type="ARBA" id="ARBA00022927"/>
    </source>
</evidence>
<dbReference type="GO" id="GO:0032266">
    <property type="term" value="F:phosphatidylinositol-3-phosphate binding"/>
    <property type="evidence" value="ECO:0007669"/>
    <property type="project" value="TreeGrafter"/>
</dbReference>
<name>A0A1W5CTR5_9LECA</name>
<dbReference type="GO" id="GO:0006886">
    <property type="term" value="P:intracellular protein transport"/>
    <property type="evidence" value="ECO:0007669"/>
    <property type="project" value="TreeGrafter"/>
</dbReference>
<keyword evidence="3" id="KW-0175">Coiled coil</keyword>
<dbReference type="EMBL" id="FWEW01000222">
    <property type="protein sequence ID" value="SLM34125.1"/>
    <property type="molecule type" value="Genomic_DNA"/>
</dbReference>
<comment type="similarity">
    <text evidence="4">Belongs to the VPS17 family.</text>
</comment>
<evidence type="ECO:0000313" key="11">
    <source>
        <dbReference type="Proteomes" id="UP000192927"/>
    </source>
</evidence>
<feature type="compositionally biased region" description="Polar residues" evidence="7">
    <location>
        <begin position="35"/>
        <end position="52"/>
    </location>
</feature>
<dbReference type="CDD" id="cd06891">
    <property type="entry name" value="PX_Vps17p"/>
    <property type="match status" value="1"/>
</dbReference>
<dbReference type="Proteomes" id="UP000192927">
    <property type="component" value="Unassembled WGS sequence"/>
</dbReference>
<keyword evidence="6" id="KW-0408">Iron</keyword>
<keyword evidence="1" id="KW-0813">Transport</keyword>
<feature type="compositionally biased region" description="Low complexity" evidence="7">
    <location>
        <begin position="108"/>
        <end position="133"/>
    </location>
</feature>
<evidence type="ECO:0000256" key="1">
    <source>
        <dbReference type="ARBA" id="ARBA00022448"/>
    </source>
</evidence>
<dbReference type="GO" id="GO:0042147">
    <property type="term" value="P:retrograde transport, endosome to Golgi"/>
    <property type="evidence" value="ECO:0007669"/>
    <property type="project" value="TreeGrafter"/>
</dbReference>
<dbReference type="Gene3D" id="3.30.1520.10">
    <property type="entry name" value="Phox-like domain"/>
    <property type="match status" value="1"/>
</dbReference>
<dbReference type="FunFam" id="3.30.1520.10:FF:000034">
    <property type="entry name" value="Vacuolar protein sorting-associated protein 17"/>
    <property type="match status" value="1"/>
</dbReference>
<dbReference type="InterPro" id="IPR036396">
    <property type="entry name" value="Cyt_P450_sf"/>
</dbReference>
<feature type="region of interest" description="Disordered" evidence="7">
    <location>
        <begin position="515"/>
        <end position="610"/>
    </location>
</feature>
<dbReference type="InterPro" id="IPR015404">
    <property type="entry name" value="Vps5_C"/>
</dbReference>
<dbReference type="InterPro" id="IPR036871">
    <property type="entry name" value="PX_dom_sf"/>
</dbReference>
<dbReference type="GO" id="GO:0020037">
    <property type="term" value="F:heme binding"/>
    <property type="evidence" value="ECO:0007669"/>
    <property type="project" value="InterPro"/>
</dbReference>
<evidence type="ECO:0000256" key="7">
    <source>
        <dbReference type="SAM" id="MobiDB-lite"/>
    </source>
</evidence>
<dbReference type="PRINTS" id="PR00463">
    <property type="entry name" value="EP450I"/>
</dbReference>
<dbReference type="InterPro" id="IPR001128">
    <property type="entry name" value="Cyt_P450"/>
</dbReference>
<dbReference type="GO" id="GO:0005829">
    <property type="term" value="C:cytosol"/>
    <property type="evidence" value="ECO:0007669"/>
    <property type="project" value="GOC"/>
</dbReference>
<dbReference type="GO" id="GO:0004497">
    <property type="term" value="F:monooxygenase activity"/>
    <property type="evidence" value="ECO:0007669"/>
    <property type="project" value="InterPro"/>
</dbReference>
<dbReference type="InterPro" id="IPR037907">
    <property type="entry name" value="Vps17_PX"/>
</dbReference>
<keyword evidence="2" id="KW-0653">Protein transport</keyword>
<dbReference type="PANTHER" id="PTHR47433:SF1">
    <property type="entry name" value="VACUOLAR PROTEIN SORTING-ASSOCIATED PROTEIN 17"/>
    <property type="match status" value="1"/>
</dbReference>
<comment type="cofactor">
    <cofactor evidence="6">
        <name>heme</name>
        <dbReference type="ChEBI" id="CHEBI:30413"/>
    </cofactor>
</comment>
<dbReference type="SUPFAM" id="SSF48264">
    <property type="entry name" value="Cytochrome P450"/>
    <property type="match status" value="1"/>
</dbReference>
<evidence type="ECO:0000259" key="8">
    <source>
        <dbReference type="Pfam" id="PF00787"/>
    </source>
</evidence>
<evidence type="ECO:0000313" key="10">
    <source>
        <dbReference type="EMBL" id="SLM34125.1"/>
    </source>
</evidence>
<dbReference type="InterPro" id="IPR027267">
    <property type="entry name" value="AH/BAR_dom_sf"/>
</dbReference>
<dbReference type="SUPFAM" id="SSF64268">
    <property type="entry name" value="PX domain"/>
    <property type="match status" value="1"/>
</dbReference>
<dbReference type="InterPro" id="IPR002401">
    <property type="entry name" value="Cyt_P450_E_grp-I"/>
</dbReference>
<dbReference type="PANTHER" id="PTHR47433">
    <property type="entry name" value="VACUOLAR PROTEIN SORTING-ASSOCIATED PROTEIN 17"/>
    <property type="match status" value="1"/>
</dbReference>
<dbReference type="Pfam" id="PF00787">
    <property type="entry name" value="PX"/>
    <property type="match status" value="1"/>
</dbReference>
<accession>A0A1W5CTR5</accession>
<feature type="binding site" description="axial binding residue" evidence="6">
    <location>
        <position position="982"/>
    </location>
    <ligand>
        <name>heme</name>
        <dbReference type="ChEBI" id="CHEBI:30413"/>
    </ligand>
    <ligandPart>
        <name>Fe</name>
        <dbReference type="ChEBI" id="CHEBI:18248"/>
    </ligandPart>
</feature>
<evidence type="ECO:0000256" key="5">
    <source>
        <dbReference type="ARBA" id="ARBA00073022"/>
    </source>
</evidence>
<protein>
    <recommendedName>
        <fullName evidence="5">Vacuolar protein sorting-associated protein 17</fullName>
    </recommendedName>
</protein>
<sequence>MDYSTLPNDPDHPAGSSPWQSSPQPTSRQSFTTPRVQASTSPTPGQSPYNTYDQRRSQDDVSDQDTSTPRNENYGGAEEYPGYMSAPAENGNSSSYSERLQGPPSTEQGYSGQQYQQQQQQYQRQPQSQQQRPVGPHRYHSAGRPAQRQNIPQYKLQAKITGLERTGRKDPILRFDVHTNLPKFRTTQFRDVRRTHSEFIKLADHLISSNPEALVPAVPPPLTAAGAGTDEDEARVKGSMQRWLNYVCGNDVLMRDDEMVFFVESDFGYSPVVRMKQPATGVRRRVLKQFAPPPDDTPELHEARPVVKLFYLGTMETGQKVDRVVKARRGLGLAESDLGVKLGSMHVQEIHLGLANAYRKLGKTIQTTGDYHAAQGTAEATTLADPLNYHSSDAFIVKETLTNRHILLRELIQAQQATRSKLSAADRLKASSSVRREKVDEAISALDEARSHELYLSQKTQRVTSNLLQEKRRWFARTSADLRSSIREYVLREIEAERRTLATLESVRPDIRAIDSSGGLSRLGRESHPAARRASMAASQGPRGDAWSGVPRRPDGLSRSISGSFVAPVGEGEGGEGEESVGRGRAVSGGTLKSLKEEDDDDRVDAKNAAISPSSPAVTKQLYGYQAASFLNPALYTHFQLGDYPGLFECRDRALHRRLRRLVGRTFTTTATTAAERVVAAQIGKFLAWVDEGARAETPRPFDVDFGLCMLNLDIVGALFLGAEFGALATRVTPQLLRDLDLYFVEPFVTLKVPFVAPLTSWVLVALWRRFWGSSCRMHEYTLAAFRGYVSRKGRGVDAAEEGMEQAELLGKLFEGKAAGGAEPLSADAIAAVNGSIIEGGTDTASNVLTFTMWELSRWAGWQARLRREFEEEGVVFEGGLAAYEAVRGLEVLEAAVREGLRMFPAVVGGLPRVVPEGGREVERVWLPGGTIVSMEAYTLHHNPDVFPPPHEFDPGRWLRADTDLANMRESFFAWSSGSRACMVSPPLLERRVAKHRSRLSMRPLLPRPLPLGPLWLGLSKGPKPNFDMTVERYIGGFEPGDYGRV</sequence>
<dbReference type="GO" id="GO:0005506">
    <property type="term" value="F:iron ion binding"/>
    <property type="evidence" value="ECO:0007669"/>
    <property type="project" value="InterPro"/>
</dbReference>
<keyword evidence="6" id="KW-0479">Metal-binding</keyword>
<reference evidence="11" key="1">
    <citation type="submission" date="2017-03" db="EMBL/GenBank/DDBJ databases">
        <authorList>
            <person name="Sharma R."/>
            <person name="Thines M."/>
        </authorList>
    </citation>
    <scope>NUCLEOTIDE SEQUENCE [LARGE SCALE GENOMIC DNA]</scope>
</reference>
<keyword evidence="11" id="KW-1185">Reference proteome</keyword>
<feature type="compositionally biased region" description="Low complexity" evidence="7">
    <location>
        <begin position="16"/>
        <end position="34"/>
    </location>
</feature>
<dbReference type="InterPro" id="IPR053055">
    <property type="entry name" value="VPS17"/>
</dbReference>
<dbReference type="GO" id="GO:0005768">
    <property type="term" value="C:endosome"/>
    <property type="evidence" value="ECO:0007669"/>
    <property type="project" value="TreeGrafter"/>
</dbReference>
<feature type="compositionally biased region" description="Polar residues" evidence="7">
    <location>
        <begin position="90"/>
        <end position="107"/>
    </location>
</feature>
<dbReference type="InterPro" id="IPR001683">
    <property type="entry name" value="PX_dom"/>
</dbReference>
<evidence type="ECO:0000259" key="9">
    <source>
        <dbReference type="Pfam" id="PF09325"/>
    </source>
</evidence>
<organism evidence="10 11">
    <name type="scientific">Lasallia pustulata</name>
    <dbReference type="NCBI Taxonomy" id="136370"/>
    <lineage>
        <taxon>Eukaryota</taxon>
        <taxon>Fungi</taxon>
        <taxon>Dikarya</taxon>
        <taxon>Ascomycota</taxon>
        <taxon>Pezizomycotina</taxon>
        <taxon>Lecanoromycetes</taxon>
        <taxon>OSLEUM clade</taxon>
        <taxon>Umbilicariomycetidae</taxon>
        <taxon>Umbilicariales</taxon>
        <taxon>Umbilicariaceae</taxon>
        <taxon>Lasallia</taxon>
    </lineage>
</organism>
<feature type="domain" description="Sorting nexin/Vps5-like C-terminal" evidence="9">
    <location>
        <begin position="321"/>
        <end position="502"/>
    </location>
</feature>
<dbReference type="Pfam" id="PF00067">
    <property type="entry name" value="p450"/>
    <property type="match status" value="1"/>
</dbReference>
<dbReference type="GO" id="GO:0016705">
    <property type="term" value="F:oxidoreductase activity, acting on paired donors, with incorporation or reduction of molecular oxygen"/>
    <property type="evidence" value="ECO:0007669"/>
    <property type="project" value="InterPro"/>
</dbReference>
<dbReference type="Gene3D" id="1.20.1270.60">
    <property type="entry name" value="Arfaptin homology (AH) domain/BAR domain"/>
    <property type="match status" value="1"/>
</dbReference>
<dbReference type="Gene3D" id="1.10.630.10">
    <property type="entry name" value="Cytochrome P450"/>
    <property type="match status" value="1"/>
</dbReference>
<keyword evidence="6" id="KW-0349">Heme</keyword>
<feature type="domain" description="PX" evidence="8">
    <location>
        <begin position="190"/>
        <end position="265"/>
    </location>
</feature>
<dbReference type="AlphaFoldDB" id="A0A1W5CTR5"/>